<dbReference type="Proteomes" id="UP000721861">
    <property type="component" value="Unassembled WGS sequence"/>
</dbReference>
<dbReference type="Gene3D" id="3.30.530.20">
    <property type="match status" value="1"/>
</dbReference>
<feature type="domain" description="Activator of Hsp90 ATPase homologue 1/2-like C-terminal" evidence="2">
    <location>
        <begin position="12"/>
        <end position="138"/>
    </location>
</feature>
<gene>
    <name evidence="3" type="ORF">KEM09_00365</name>
</gene>
<accession>A0ABS5K5N3</accession>
<reference evidence="3 4" key="1">
    <citation type="journal article" date="2014" name="Int. J. Syst. Evol. Microbiol.">
        <title>Carboxylicivirga gen. nov. in the family Marinilabiliaceae with two novel species, Carboxylicivirga mesophila sp. nov. and Carboxylicivirga taeanensis sp. nov., and reclassification of Cytophaga fermentans as Saccharicrinis fermentans gen. nov., comb. nov.</title>
        <authorList>
            <person name="Yang S.H."/>
            <person name="Seo H.S."/>
            <person name="Woo J.H."/>
            <person name="Oh H.M."/>
            <person name="Jang H."/>
            <person name="Lee J.H."/>
            <person name="Kim S.J."/>
            <person name="Kwon K.K."/>
        </authorList>
    </citation>
    <scope>NUCLEOTIDE SEQUENCE [LARGE SCALE GENOMIC DNA]</scope>
    <source>
        <strain evidence="3 4">JCM 18290</strain>
    </source>
</reference>
<evidence type="ECO:0000313" key="3">
    <source>
        <dbReference type="EMBL" id="MBS2209836.1"/>
    </source>
</evidence>
<name>A0ABS5K5N3_9BACT</name>
<proteinExistence type="inferred from homology"/>
<dbReference type="EMBL" id="JAGUCN010000001">
    <property type="protein sequence ID" value="MBS2209836.1"/>
    <property type="molecule type" value="Genomic_DNA"/>
</dbReference>
<evidence type="ECO:0000256" key="1">
    <source>
        <dbReference type="ARBA" id="ARBA00006817"/>
    </source>
</evidence>
<keyword evidence="4" id="KW-1185">Reference proteome</keyword>
<sequence length="142" mass="16502">MTAITISEVYPVKPEAVWNAITQVKQMRQWFFENIPAFEPEVGFTTQFEVDAGERQFIHKWKIVEVIPGQLIKYEWSYEHYQGMGYVTFNIEQEAGQTTLTLISEGLDSFKPKVPEFTTESCQAGWNYFIKERLQAYLSGSL</sequence>
<dbReference type="RefSeq" id="WP_212223672.1">
    <property type="nucleotide sequence ID" value="NZ_JAGUCN010000001.1"/>
</dbReference>
<dbReference type="InterPro" id="IPR013538">
    <property type="entry name" value="ASHA1/2-like_C"/>
</dbReference>
<protein>
    <submittedName>
        <fullName evidence="3">SRPBCC domain-containing protein</fullName>
    </submittedName>
</protein>
<dbReference type="Pfam" id="PF08327">
    <property type="entry name" value="AHSA1"/>
    <property type="match status" value="1"/>
</dbReference>
<organism evidence="3 4">
    <name type="scientific">Carboxylicivirga mesophila</name>
    <dbReference type="NCBI Taxonomy" id="1166478"/>
    <lineage>
        <taxon>Bacteria</taxon>
        <taxon>Pseudomonadati</taxon>
        <taxon>Bacteroidota</taxon>
        <taxon>Bacteroidia</taxon>
        <taxon>Marinilabiliales</taxon>
        <taxon>Marinilabiliaceae</taxon>
        <taxon>Carboxylicivirga</taxon>
    </lineage>
</organism>
<evidence type="ECO:0000313" key="4">
    <source>
        <dbReference type="Proteomes" id="UP000721861"/>
    </source>
</evidence>
<comment type="similarity">
    <text evidence="1">Belongs to the AHA1 family.</text>
</comment>
<comment type="caution">
    <text evidence="3">The sequence shown here is derived from an EMBL/GenBank/DDBJ whole genome shotgun (WGS) entry which is preliminary data.</text>
</comment>
<dbReference type="InterPro" id="IPR023393">
    <property type="entry name" value="START-like_dom_sf"/>
</dbReference>
<dbReference type="CDD" id="cd07814">
    <property type="entry name" value="SRPBCC_CalC_Aha1-like"/>
    <property type="match status" value="1"/>
</dbReference>
<dbReference type="SUPFAM" id="SSF55961">
    <property type="entry name" value="Bet v1-like"/>
    <property type="match status" value="1"/>
</dbReference>
<evidence type="ECO:0000259" key="2">
    <source>
        <dbReference type="Pfam" id="PF08327"/>
    </source>
</evidence>